<accession>A0ABP1QMF5</accession>
<organism evidence="2 3">
    <name type="scientific">Orchesella dallaii</name>
    <dbReference type="NCBI Taxonomy" id="48710"/>
    <lineage>
        <taxon>Eukaryota</taxon>
        <taxon>Metazoa</taxon>
        <taxon>Ecdysozoa</taxon>
        <taxon>Arthropoda</taxon>
        <taxon>Hexapoda</taxon>
        <taxon>Collembola</taxon>
        <taxon>Entomobryomorpha</taxon>
        <taxon>Entomobryoidea</taxon>
        <taxon>Orchesellidae</taxon>
        <taxon>Orchesellinae</taxon>
        <taxon>Orchesella</taxon>
    </lineage>
</organism>
<proteinExistence type="predicted"/>
<dbReference type="CDD" id="cd14726">
    <property type="entry name" value="TraB_PrgY-like"/>
    <property type="match status" value="1"/>
</dbReference>
<feature type="compositionally biased region" description="Polar residues" evidence="1">
    <location>
        <begin position="148"/>
        <end position="159"/>
    </location>
</feature>
<feature type="region of interest" description="Disordered" evidence="1">
    <location>
        <begin position="1"/>
        <end position="94"/>
    </location>
</feature>
<comment type="caution">
    <text evidence="2">The sequence shown here is derived from an EMBL/GenBank/DDBJ whole genome shotgun (WGS) entry which is preliminary data.</text>
</comment>
<dbReference type="Proteomes" id="UP001642540">
    <property type="component" value="Unassembled WGS sequence"/>
</dbReference>
<feature type="region of interest" description="Disordered" evidence="1">
    <location>
        <begin position="140"/>
        <end position="189"/>
    </location>
</feature>
<protein>
    <recommendedName>
        <fullName evidence="4">TraB domain-containing protein</fullName>
    </recommendedName>
</protein>
<sequence>MNSNVNTRRGGKRNKKRVGQRESEEPAGAVVENNNSSDDVEVVDLDSDEYETAKTGDESTSSNESCNTAILNKPNESQNTLEEISSEDEDLEKEDESVVNASLIVNLSNANISVVENESLVSPKRNVKVIVNQSNEEERVLVDPQLSPVHSTGDTHTNLSPIKSPPGKSPVGKSPQSPPDEDVASEDSTLADSEVENLMMNTVKELPNTVTLLKAPNGVDVYVVGTAHFSHQSQLDVINTIQLTQPTLVLLELCSSRRNILSLDEETVLKEVSEMNFQKIRLALANSGTVQGTLHLLLLSMSAQLTRKLGMAPGGEFRAAMREARNIPGCVLLLGDRPFNITISRALSALTFGQKVKLAWQFLTSNEDITKEEIEKCKEKDLLERMLSEMTGEFPSITEVFVNERDVYLAHSLFLAATSDAHRNNGGPVVGVVGMGHVPGIVKNWNKTTEEQVNLLDKIPETPISSIIIRKTIKFSLYAITGFLVFKAGRSIILRTGLNDKIQPGIQALRDIVINRKL</sequence>
<dbReference type="InterPro" id="IPR002816">
    <property type="entry name" value="TraB/PrgY/GumN_fam"/>
</dbReference>
<evidence type="ECO:0000313" key="3">
    <source>
        <dbReference type="Proteomes" id="UP001642540"/>
    </source>
</evidence>
<feature type="compositionally biased region" description="Polar residues" evidence="1">
    <location>
        <begin position="58"/>
        <end position="81"/>
    </location>
</feature>
<gene>
    <name evidence="2" type="ORF">ODALV1_LOCUS13033</name>
</gene>
<dbReference type="PANTHER" id="PTHR21530">
    <property type="entry name" value="PHEROMONE SHUTDOWN PROTEIN"/>
    <property type="match status" value="1"/>
</dbReference>
<feature type="compositionally biased region" description="Basic residues" evidence="1">
    <location>
        <begin position="9"/>
        <end position="18"/>
    </location>
</feature>
<feature type="compositionally biased region" description="Acidic residues" evidence="1">
    <location>
        <begin position="38"/>
        <end position="50"/>
    </location>
</feature>
<evidence type="ECO:0000256" key="1">
    <source>
        <dbReference type="SAM" id="MobiDB-lite"/>
    </source>
</evidence>
<dbReference type="InterPro" id="IPR046345">
    <property type="entry name" value="TraB_PrgY-like"/>
</dbReference>
<reference evidence="2 3" key="1">
    <citation type="submission" date="2024-08" db="EMBL/GenBank/DDBJ databases">
        <authorList>
            <person name="Cucini C."/>
            <person name="Frati F."/>
        </authorList>
    </citation>
    <scope>NUCLEOTIDE SEQUENCE [LARGE SCALE GENOMIC DNA]</scope>
</reference>
<name>A0ABP1QMF5_9HEXA</name>
<keyword evidence="3" id="KW-1185">Reference proteome</keyword>
<evidence type="ECO:0000313" key="2">
    <source>
        <dbReference type="EMBL" id="CAL8108596.1"/>
    </source>
</evidence>
<dbReference type="EMBL" id="CAXLJM020000040">
    <property type="protein sequence ID" value="CAL8108596.1"/>
    <property type="molecule type" value="Genomic_DNA"/>
</dbReference>
<evidence type="ECO:0008006" key="4">
    <source>
        <dbReference type="Google" id="ProtNLM"/>
    </source>
</evidence>
<feature type="compositionally biased region" description="Acidic residues" evidence="1">
    <location>
        <begin position="84"/>
        <end position="94"/>
    </location>
</feature>
<dbReference type="Pfam" id="PF01963">
    <property type="entry name" value="TraB_PrgY_gumN"/>
    <property type="match status" value="1"/>
</dbReference>
<dbReference type="PANTHER" id="PTHR21530:SF7">
    <property type="entry name" value="TRAB DOMAIN-CONTAINING PROTEIN"/>
    <property type="match status" value="1"/>
</dbReference>